<evidence type="ECO:0000313" key="1">
    <source>
        <dbReference type="EMBL" id="KAF0902872.1"/>
    </source>
</evidence>
<keyword evidence="2" id="KW-1185">Reference proteome</keyword>
<dbReference type="Proteomes" id="UP000479710">
    <property type="component" value="Unassembled WGS sequence"/>
</dbReference>
<accession>A0A6G1CRV4</accession>
<sequence length="66" mass="7503">MQRVGEDALRLPRVIVPCLSRSSPSVATLLHAASRSPHARLTLTCRGHWPIRQLTSFDFRFEHHGE</sequence>
<name>A0A6G1CRV4_9ORYZ</name>
<dbReference type="AlphaFoldDB" id="A0A6G1CRV4"/>
<comment type="caution">
    <text evidence="1">The sequence shown here is derived from an EMBL/GenBank/DDBJ whole genome shotgun (WGS) entry which is preliminary data.</text>
</comment>
<evidence type="ECO:0000313" key="2">
    <source>
        <dbReference type="Proteomes" id="UP000479710"/>
    </source>
</evidence>
<reference evidence="1 2" key="1">
    <citation type="submission" date="2019-11" db="EMBL/GenBank/DDBJ databases">
        <title>Whole genome sequence of Oryza granulata.</title>
        <authorList>
            <person name="Li W."/>
        </authorList>
    </citation>
    <scope>NUCLEOTIDE SEQUENCE [LARGE SCALE GENOMIC DNA]</scope>
    <source>
        <strain evidence="2">cv. Menghai</strain>
        <tissue evidence="1">Leaf</tissue>
    </source>
</reference>
<protein>
    <submittedName>
        <fullName evidence="1">Uncharacterized protein</fullName>
    </submittedName>
</protein>
<gene>
    <name evidence="1" type="ORF">E2562_019167</name>
</gene>
<proteinExistence type="predicted"/>
<dbReference type="EMBL" id="SPHZ02000008">
    <property type="protein sequence ID" value="KAF0902872.1"/>
    <property type="molecule type" value="Genomic_DNA"/>
</dbReference>
<organism evidence="1 2">
    <name type="scientific">Oryza meyeriana var. granulata</name>
    <dbReference type="NCBI Taxonomy" id="110450"/>
    <lineage>
        <taxon>Eukaryota</taxon>
        <taxon>Viridiplantae</taxon>
        <taxon>Streptophyta</taxon>
        <taxon>Embryophyta</taxon>
        <taxon>Tracheophyta</taxon>
        <taxon>Spermatophyta</taxon>
        <taxon>Magnoliopsida</taxon>
        <taxon>Liliopsida</taxon>
        <taxon>Poales</taxon>
        <taxon>Poaceae</taxon>
        <taxon>BOP clade</taxon>
        <taxon>Oryzoideae</taxon>
        <taxon>Oryzeae</taxon>
        <taxon>Oryzinae</taxon>
        <taxon>Oryza</taxon>
        <taxon>Oryza meyeriana</taxon>
    </lineage>
</organism>